<comment type="caution">
    <text evidence="1">The sequence shown here is derived from an EMBL/GenBank/DDBJ whole genome shotgun (WGS) entry which is preliminary data.</text>
</comment>
<organism evidence="1">
    <name type="scientific">bioreactor metagenome</name>
    <dbReference type="NCBI Taxonomy" id="1076179"/>
    <lineage>
        <taxon>unclassified sequences</taxon>
        <taxon>metagenomes</taxon>
        <taxon>ecological metagenomes</taxon>
    </lineage>
</organism>
<name>A0A645IST9_9ZZZZ</name>
<evidence type="ECO:0000313" key="1">
    <source>
        <dbReference type="EMBL" id="MPN54465.1"/>
    </source>
</evidence>
<dbReference type="EMBL" id="VSSQ01122721">
    <property type="protein sequence ID" value="MPN54465.1"/>
    <property type="molecule type" value="Genomic_DNA"/>
</dbReference>
<reference evidence="1" key="1">
    <citation type="submission" date="2019-08" db="EMBL/GenBank/DDBJ databases">
        <authorList>
            <person name="Kucharzyk K."/>
            <person name="Murdoch R.W."/>
            <person name="Higgins S."/>
            <person name="Loffler F."/>
        </authorList>
    </citation>
    <scope>NUCLEOTIDE SEQUENCE</scope>
</reference>
<dbReference type="AlphaFoldDB" id="A0A645IST9"/>
<gene>
    <name evidence="1" type="ORF">SDC9_202135</name>
</gene>
<accession>A0A645IST9</accession>
<protein>
    <submittedName>
        <fullName evidence="1">Uncharacterized protein</fullName>
    </submittedName>
</protein>
<sequence>MIHPGQIGQSVVEQTGRFTVGHVQVDVGEAGDVCVPRGPFELPDVVQPHPDGISAQAIRYQEYQLVQRL</sequence>
<proteinExistence type="predicted"/>